<dbReference type="HOGENOM" id="CLU_2139458_0_0_1"/>
<reference evidence="1 2" key="1">
    <citation type="submission" date="2014-04" db="EMBL/GenBank/DDBJ databases">
        <authorList>
            <consortium name="DOE Joint Genome Institute"/>
            <person name="Kuo A."/>
            <person name="Kohler A."/>
            <person name="Costa M.D."/>
            <person name="Nagy L.G."/>
            <person name="Floudas D."/>
            <person name="Copeland A."/>
            <person name="Barry K.W."/>
            <person name="Cichocki N."/>
            <person name="Veneault-Fourrey C."/>
            <person name="LaButti K."/>
            <person name="Lindquist E.A."/>
            <person name="Lipzen A."/>
            <person name="Lundell T."/>
            <person name="Morin E."/>
            <person name="Murat C."/>
            <person name="Sun H."/>
            <person name="Tunlid A."/>
            <person name="Henrissat B."/>
            <person name="Grigoriev I.V."/>
            <person name="Hibbett D.S."/>
            <person name="Martin F."/>
            <person name="Nordberg H.P."/>
            <person name="Cantor M.N."/>
            <person name="Hua S.X."/>
        </authorList>
    </citation>
    <scope>NUCLEOTIDE SEQUENCE [LARGE SCALE GENOMIC DNA]</scope>
    <source>
        <strain evidence="1 2">441</strain>
    </source>
</reference>
<dbReference type="EMBL" id="KN833836">
    <property type="protein sequence ID" value="KIK17164.1"/>
    <property type="molecule type" value="Genomic_DNA"/>
</dbReference>
<keyword evidence="2" id="KW-1185">Reference proteome</keyword>
<proteinExistence type="predicted"/>
<name>A0A0C9YT08_9AGAM</name>
<organism evidence="1 2">
    <name type="scientific">Pisolithus microcarpus 441</name>
    <dbReference type="NCBI Taxonomy" id="765257"/>
    <lineage>
        <taxon>Eukaryota</taxon>
        <taxon>Fungi</taxon>
        <taxon>Dikarya</taxon>
        <taxon>Basidiomycota</taxon>
        <taxon>Agaricomycotina</taxon>
        <taxon>Agaricomycetes</taxon>
        <taxon>Agaricomycetidae</taxon>
        <taxon>Boletales</taxon>
        <taxon>Sclerodermatineae</taxon>
        <taxon>Pisolithaceae</taxon>
        <taxon>Pisolithus</taxon>
    </lineage>
</organism>
<dbReference type="Proteomes" id="UP000054018">
    <property type="component" value="Unassembled WGS sequence"/>
</dbReference>
<gene>
    <name evidence="1" type="ORF">PISMIDRAFT_685533</name>
</gene>
<protein>
    <submittedName>
        <fullName evidence="1">Uncharacterized protein</fullName>
    </submittedName>
</protein>
<evidence type="ECO:0000313" key="1">
    <source>
        <dbReference type="EMBL" id="KIK17164.1"/>
    </source>
</evidence>
<accession>A0A0C9YT08</accession>
<evidence type="ECO:0000313" key="2">
    <source>
        <dbReference type="Proteomes" id="UP000054018"/>
    </source>
</evidence>
<reference evidence="2" key="2">
    <citation type="submission" date="2015-01" db="EMBL/GenBank/DDBJ databases">
        <title>Evolutionary Origins and Diversification of the Mycorrhizal Mutualists.</title>
        <authorList>
            <consortium name="DOE Joint Genome Institute"/>
            <consortium name="Mycorrhizal Genomics Consortium"/>
            <person name="Kohler A."/>
            <person name="Kuo A."/>
            <person name="Nagy L.G."/>
            <person name="Floudas D."/>
            <person name="Copeland A."/>
            <person name="Barry K.W."/>
            <person name="Cichocki N."/>
            <person name="Veneault-Fourrey C."/>
            <person name="LaButti K."/>
            <person name="Lindquist E.A."/>
            <person name="Lipzen A."/>
            <person name="Lundell T."/>
            <person name="Morin E."/>
            <person name="Murat C."/>
            <person name="Riley R."/>
            <person name="Ohm R."/>
            <person name="Sun H."/>
            <person name="Tunlid A."/>
            <person name="Henrissat B."/>
            <person name="Grigoriev I.V."/>
            <person name="Hibbett D.S."/>
            <person name="Martin F."/>
        </authorList>
    </citation>
    <scope>NUCLEOTIDE SEQUENCE [LARGE SCALE GENOMIC DNA]</scope>
    <source>
        <strain evidence="2">441</strain>
    </source>
</reference>
<feature type="non-terminal residue" evidence="1">
    <location>
        <position position="113"/>
    </location>
</feature>
<dbReference type="AlphaFoldDB" id="A0A0C9YT08"/>
<sequence>MPGAGSWPADFVTRCRASYPGPRPVWLTVHGSGGGGRKQPTLVATIQPGYRYTVPDGQLVMQKWGHLQGSSPCLMLHASRYERYSAREPAIFDPRSRRSIETRLILSRVAFVS</sequence>